<protein>
    <recommendedName>
        <fullName evidence="8">NADH:quinone oxidoreductase/Mrp antiporter transmembrane domain-containing protein</fullName>
    </recommendedName>
</protein>
<dbReference type="Pfam" id="PF00361">
    <property type="entry name" value="Proton_antipo_M"/>
    <property type="match status" value="1"/>
</dbReference>
<dbReference type="InterPro" id="IPR001750">
    <property type="entry name" value="ND/Mrp_TM"/>
</dbReference>
<dbReference type="PANTHER" id="PTHR22773">
    <property type="entry name" value="NADH DEHYDROGENASE"/>
    <property type="match status" value="1"/>
</dbReference>
<keyword evidence="4 7" id="KW-1133">Transmembrane helix</keyword>
<dbReference type="GO" id="GO:0012505">
    <property type="term" value="C:endomembrane system"/>
    <property type="evidence" value="ECO:0007669"/>
    <property type="project" value="UniProtKB-SubCell"/>
</dbReference>
<feature type="transmembrane region" description="Helical" evidence="7">
    <location>
        <begin position="77"/>
        <end position="96"/>
    </location>
</feature>
<comment type="subcellular location">
    <subcellularLocation>
        <location evidence="2">Endomembrane system</location>
        <topology evidence="2">Multi-pass membrane protein</topology>
    </subcellularLocation>
    <subcellularLocation>
        <location evidence="6">Membrane</location>
        <topology evidence="6">Multi-pass membrane protein</topology>
    </subcellularLocation>
</comment>
<evidence type="ECO:0000256" key="6">
    <source>
        <dbReference type="RuleBase" id="RU000320"/>
    </source>
</evidence>
<dbReference type="AlphaFoldDB" id="A0A934I6S2"/>
<organism evidence="9 10">
    <name type="scientific">Palleronia pontilimi</name>
    <dbReference type="NCBI Taxonomy" id="1964209"/>
    <lineage>
        <taxon>Bacteria</taxon>
        <taxon>Pseudomonadati</taxon>
        <taxon>Pseudomonadota</taxon>
        <taxon>Alphaproteobacteria</taxon>
        <taxon>Rhodobacterales</taxon>
        <taxon>Roseobacteraceae</taxon>
        <taxon>Palleronia</taxon>
    </lineage>
</organism>
<dbReference type="EMBL" id="JAEKPD010000001">
    <property type="protein sequence ID" value="MBJ3761499.1"/>
    <property type="molecule type" value="Genomic_DNA"/>
</dbReference>
<feature type="transmembrane region" description="Helical" evidence="7">
    <location>
        <begin position="6"/>
        <end position="27"/>
    </location>
</feature>
<comment type="function">
    <text evidence="1">NDH-1 shuttles electrons from NADH, via FMN and iron-sulfur (Fe-S) centers, to quinones in the respiratory chain. The immediate electron acceptor for the enzyme in this species is believed to be ubiquinone. Couples the redox reaction to proton translocation (for every two electrons transferred, four hydrogen ions are translocated across the cytoplasmic membrane), and thus conserves the redox energy in a proton gradient.</text>
</comment>
<evidence type="ECO:0000256" key="4">
    <source>
        <dbReference type="ARBA" id="ARBA00022989"/>
    </source>
</evidence>
<dbReference type="RefSeq" id="WP_198914658.1">
    <property type="nucleotide sequence ID" value="NZ_JAEKPD010000001.1"/>
</dbReference>
<keyword evidence="3 6" id="KW-0812">Transmembrane</keyword>
<evidence type="ECO:0000259" key="8">
    <source>
        <dbReference type="Pfam" id="PF00361"/>
    </source>
</evidence>
<reference evidence="9" key="1">
    <citation type="submission" date="2020-12" db="EMBL/GenBank/DDBJ databases">
        <title>Bacterial taxonomy.</title>
        <authorList>
            <person name="Pan X."/>
        </authorList>
    </citation>
    <scope>NUCLEOTIDE SEQUENCE</scope>
    <source>
        <strain evidence="9">KCTC 52957</strain>
    </source>
</reference>
<evidence type="ECO:0000256" key="7">
    <source>
        <dbReference type="SAM" id="Phobius"/>
    </source>
</evidence>
<name>A0A934I6S2_9RHOB</name>
<accession>A0A934I6S2</accession>
<evidence type="ECO:0000313" key="9">
    <source>
        <dbReference type="EMBL" id="MBJ3761499.1"/>
    </source>
</evidence>
<comment type="caution">
    <text evidence="9">The sequence shown here is derived from an EMBL/GenBank/DDBJ whole genome shotgun (WGS) entry which is preliminary data.</text>
</comment>
<evidence type="ECO:0000256" key="3">
    <source>
        <dbReference type="ARBA" id="ARBA00022692"/>
    </source>
</evidence>
<evidence type="ECO:0000313" key="10">
    <source>
        <dbReference type="Proteomes" id="UP000642488"/>
    </source>
</evidence>
<proteinExistence type="predicted"/>
<dbReference type="GO" id="GO:0016020">
    <property type="term" value="C:membrane"/>
    <property type="evidence" value="ECO:0007669"/>
    <property type="project" value="UniProtKB-SubCell"/>
</dbReference>
<dbReference type="Proteomes" id="UP000642488">
    <property type="component" value="Unassembled WGS sequence"/>
</dbReference>
<gene>
    <name evidence="9" type="ORF">ILP92_01870</name>
</gene>
<keyword evidence="10" id="KW-1185">Reference proteome</keyword>
<feature type="transmembrane region" description="Helical" evidence="7">
    <location>
        <begin position="108"/>
        <end position="128"/>
    </location>
</feature>
<evidence type="ECO:0000256" key="2">
    <source>
        <dbReference type="ARBA" id="ARBA00004127"/>
    </source>
</evidence>
<sequence length="137" mass="14550">MAGAGDLIQLVMGMLLSSVTGCVLAAYHRDWEISLEAGMKYFLVGALVLVGLFFKLGALPAHTWVLDLAEGAPVPSAAFLTVVPKIVGAVALYRFVKLVPEDIAPVRLLVAIVAAATMTLGNLCALLQDDVRRLMGW</sequence>
<keyword evidence="5 7" id="KW-0472">Membrane</keyword>
<feature type="domain" description="NADH:quinone oxidoreductase/Mrp antiporter transmembrane" evidence="8">
    <location>
        <begin position="46"/>
        <end position="136"/>
    </location>
</feature>
<feature type="transmembrane region" description="Helical" evidence="7">
    <location>
        <begin position="39"/>
        <end position="57"/>
    </location>
</feature>
<evidence type="ECO:0000256" key="5">
    <source>
        <dbReference type="ARBA" id="ARBA00023136"/>
    </source>
</evidence>
<evidence type="ECO:0000256" key="1">
    <source>
        <dbReference type="ARBA" id="ARBA00002378"/>
    </source>
</evidence>